<organism evidence="2 3">
    <name type="scientific">Pedococcus cremeus</name>
    <dbReference type="NCBI Taxonomy" id="587636"/>
    <lineage>
        <taxon>Bacteria</taxon>
        <taxon>Bacillati</taxon>
        <taxon>Actinomycetota</taxon>
        <taxon>Actinomycetes</taxon>
        <taxon>Micrococcales</taxon>
        <taxon>Intrasporangiaceae</taxon>
        <taxon>Pedococcus</taxon>
    </lineage>
</organism>
<gene>
    <name evidence="2" type="ORF">SAMN05216199_1249</name>
</gene>
<accession>A0A1H9S506</accession>
<keyword evidence="3" id="KW-1185">Reference proteome</keyword>
<feature type="chain" id="PRO_5011732420" evidence="1">
    <location>
        <begin position="28"/>
        <end position="212"/>
    </location>
</feature>
<proteinExistence type="predicted"/>
<evidence type="ECO:0000313" key="3">
    <source>
        <dbReference type="Proteomes" id="UP000199019"/>
    </source>
</evidence>
<keyword evidence="1" id="KW-0732">Signal</keyword>
<sequence length="212" mass="22073">MRTALRTTVAVAAIVVPLTATALPATAASSLLYRDRGTYAETYFEGAGTPGGLPGNYSMGWLSFHSTDVAEGYVDTYACDPGETPWGDVNGENACDPAGSYYAWGETLKLVSGKGKNPSSTYSGTLGLYDMMSESGATAAEGVPFTVTLTPSGATSRTTFTDSLKDPESGYTYKYSETRTTSYAAVAGSLDGVPAVGGSVGTYSLRSMERSR</sequence>
<dbReference type="RefSeq" id="WP_091756236.1">
    <property type="nucleotide sequence ID" value="NZ_FOHB01000001.1"/>
</dbReference>
<reference evidence="3" key="1">
    <citation type="submission" date="2016-10" db="EMBL/GenBank/DDBJ databases">
        <authorList>
            <person name="Varghese N."/>
            <person name="Submissions S."/>
        </authorList>
    </citation>
    <scope>NUCLEOTIDE SEQUENCE [LARGE SCALE GENOMIC DNA]</scope>
    <source>
        <strain evidence="3">CGMCC 1.6963</strain>
    </source>
</reference>
<feature type="signal peptide" evidence="1">
    <location>
        <begin position="1"/>
        <end position="27"/>
    </location>
</feature>
<protein>
    <submittedName>
        <fullName evidence="2">Uncharacterized protein</fullName>
    </submittedName>
</protein>
<dbReference type="Proteomes" id="UP000199019">
    <property type="component" value="Unassembled WGS sequence"/>
</dbReference>
<dbReference type="EMBL" id="FOHB01000001">
    <property type="protein sequence ID" value="SER79695.1"/>
    <property type="molecule type" value="Genomic_DNA"/>
</dbReference>
<dbReference type="AlphaFoldDB" id="A0A1H9S506"/>
<evidence type="ECO:0000256" key="1">
    <source>
        <dbReference type="SAM" id="SignalP"/>
    </source>
</evidence>
<evidence type="ECO:0000313" key="2">
    <source>
        <dbReference type="EMBL" id="SER79695.1"/>
    </source>
</evidence>
<name>A0A1H9S506_9MICO</name>
<dbReference type="OrthoDB" id="9927519at2"/>